<feature type="domain" description="Ferritin/DPS" evidence="3">
    <location>
        <begin position="25"/>
        <end position="163"/>
    </location>
</feature>
<dbReference type="PRINTS" id="PR01346">
    <property type="entry name" value="HELNAPAPROT"/>
</dbReference>
<protein>
    <submittedName>
        <fullName evidence="4">Starvation-inducible DNA-binding protein</fullName>
    </submittedName>
</protein>
<comment type="similarity">
    <text evidence="1 2">Belongs to the Dps family.</text>
</comment>
<dbReference type="InterPro" id="IPR009078">
    <property type="entry name" value="Ferritin-like_SF"/>
</dbReference>
<reference evidence="4 5" key="1">
    <citation type="submission" date="2020-07" db="EMBL/GenBank/DDBJ databases">
        <title>Sequencing the genomes of 1000 actinobacteria strains.</title>
        <authorList>
            <person name="Klenk H.-P."/>
        </authorList>
    </citation>
    <scope>NUCLEOTIDE SEQUENCE [LARGE SCALE GENOMIC DNA]</scope>
    <source>
        <strain evidence="4 5">DSM 15475</strain>
    </source>
</reference>
<dbReference type="InterPro" id="IPR008331">
    <property type="entry name" value="Ferritin_DPS_dom"/>
</dbReference>
<evidence type="ECO:0000256" key="2">
    <source>
        <dbReference type="RuleBase" id="RU003875"/>
    </source>
</evidence>
<dbReference type="Pfam" id="PF00210">
    <property type="entry name" value="Ferritin"/>
    <property type="match status" value="1"/>
</dbReference>
<comment type="caution">
    <text evidence="4">The sequence shown here is derived from an EMBL/GenBank/DDBJ whole genome shotgun (WGS) entry which is preliminary data.</text>
</comment>
<dbReference type="InterPro" id="IPR023188">
    <property type="entry name" value="DPS_DNA-bd_CS"/>
</dbReference>
<accession>A0A7Z0K8X7</accession>
<proteinExistence type="inferred from homology"/>
<organism evidence="4 5">
    <name type="scientific">Nesterenkonia xinjiangensis</name>
    <dbReference type="NCBI Taxonomy" id="225327"/>
    <lineage>
        <taxon>Bacteria</taxon>
        <taxon>Bacillati</taxon>
        <taxon>Actinomycetota</taxon>
        <taxon>Actinomycetes</taxon>
        <taxon>Micrococcales</taxon>
        <taxon>Micrococcaceae</taxon>
        <taxon>Nesterenkonia</taxon>
    </lineage>
</organism>
<name>A0A7Z0K8X7_9MICC</name>
<dbReference type="PANTHER" id="PTHR42932">
    <property type="entry name" value="GENERAL STRESS PROTEIN 20U"/>
    <property type="match status" value="1"/>
</dbReference>
<dbReference type="GO" id="GO:0016722">
    <property type="term" value="F:oxidoreductase activity, acting on metal ions"/>
    <property type="evidence" value="ECO:0007669"/>
    <property type="project" value="InterPro"/>
</dbReference>
<dbReference type="Proteomes" id="UP000535437">
    <property type="component" value="Unassembled WGS sequence"/>
</dbReference>
<evidence type="ECO:0000313" key="4">
    <source>
        <dbReference type="EMBL" id="NYJ78154.1"/>
    </source>
</evidence>
<dbReference type="AlphaFoldDB" id="A0A7Z0K8X7"/>
<evidence type="ECO:0000256" key="1">
    <source>
        <dbReference type="ARBA" id="ARBA00009497"/>
    </source>
</evidence>
<dbReference type="RefSeq" id="WP_179541537.1">
    <property type="nucleotide sequence ID" value="NZ_BAAALL010000002.1"/>
</dbReference>
<dbReference type="PIRSF" id="PIRSF005900">
    <property type="entry name" value="Dps"/>
    <property type="match status" value="1"/>
</dbReference>
<dbReference type="PANTHER" id="PTHR42932:SF3">
    <property type="entry name" value="DNA PROTECTION DURING STARVATION PROTEIN"/>
    <property type="match status" value="1"/>
</dbReference>
<dbReference type="EMBL" id="JACCFY010000001">
    <property type="protein sequence ID" value="NYJ78154.1"/>
    <property type="molecule type" value="Genomic_DNA"/>
</dbReference>
<gene>
    <name evidence="4" type="ORF">HNR09_001565</name>
</gene>
<dbReference type="PROSITE" id="PS00818">
    <property type="entry name" value="DPS_1"/>
    <property type="match status" value="1"/>
</dbReference>
<dbReference type="GO" id="GO:0003677">
    <property type="term" value="F:DNA binding"/>
    <property type="evidence" value="ECO:0007669"/>
    <property type="project" value="UniProtKB-KW"/>
</dbReference>
<evidence type="ECO:0000259" key="3">
    <source>
        <dbReference type="Pfam" id="PF00210"/>
    </source>
</evidence>
<dbReference type="InterPro" id="IPR002177">
    <property type="entry name" value="DPS_DNA-bd"/>
</dbReference>
<dbReference type="Gene3D" id="1.20.1260.10">
    <property type="match status" value="1"/>
</dbReference>
<dbReference type="InterPro" id="IPR012347">
    <property type="entry name" value="Ferritin-like"/>
</dbReference>
<evidence type="ECO:0000313" key="5">
    <source>
        <dbReference type="Proteomes" id="UP000535437"/>
    </source>
</evidence>
<dbReference type="GO" id="GO:0008199">
    <property type="term" value="F:ferric iron binding"/>
    <property type="evidence" value="ECO:0007669"/>
    <property type="project" value="InterPro"/>
</dbReference>
<keyword evidence="5" id="KW-1185">Reference proteome</keyword>
<dbReference type="CDD" id="cd01043">
    <property type="entry name" value="DPS"/>
    <property type="match status" value="1"/>
</dbReference>
<sequence length="166" mass="18595">MSDEQYSDYTVPGLAQENGHEIAGLLQTRLHALNDLQLALKHVHWNVTGPHFIAVHEMLDPQVEVVRGFVDEAAERIATLGGSPSGRTGELVARRHWEDYPLGKADSLVHLAELDKVYTGVIEDHREVLAKAGQVDPITEDMLIGQVKELELFQWFIRSHLERTGS</sequence>
<dbReference type="SUPFAM" id="SSF47240">
    <property type="entry name" value="Ferritin-like"/>
    <property type="match status" value="1"/>
</dbReference>
<keyword evidence="4" id="KW-0238">DNA-binding</keyword>